<feature type="signal peptide" evidence="1">
    <location>
        <begin position="1"/>
        <end position="22"/>
    </location>
</feature>
<dbReference type="InterPro" id="IPR010546">
    <property type="entry name" value="DUF1120"/>
</dbReference>
<gene>
    <name evidence="2" type="ORF">BFN10_04150</name>
    <name evidence="3" type="ORF">SAMN04490184_4595</name>
</gene>
<evidence type="ECO:0000313" key="5">
    <source>
        <dbReference type="Proteomes" id="UP000182654"/>
    </source>
</evidence>
<reference evidence="2 4" key="1">
    <citation type="submission" date="2016-08" db="EMBL/GenBank/DDBJ databases">
        <title>Draft genome sequence of the type strain of Pseudomonas extremorientalis LMG 19695T isolated from drinking water reservoir.</title>
        <authorList>
            <person name="Tambong J.T."/>
        </authorList>
    </citation>
    <scope>NUCLEOTIDE SEQUENCE [LARGE SCALE GENOMIC DNA]</scope>
    <source>
        <strain evidence="2 4">LMG 19695</strain>
    </source>
</reference>
<evidence type="ECO:0008006" key="6">
    <source>
        <dbReference type="Google" id="ProtNLM"/>
    </source>
</evidence>
<protein>
    <recommendedName>
        <fullName evidence="6">Protein GltF</fullName>
    </recommendedName>
</protein>
<dbReference type="Pfam" id="PF06551">
    <property type="entry name" value="DUF1120"/>
    <property type="match status" value="1"/>
</dbReference>
<keyword evidence="5" id="KW-1185">Reference proteome</keyword>
<feature type="chain" id="PRO_5044558078" description="Protein GltF" evidence="1">
    <location>
        <begin position="23"/>
        <end position="206"/>
    </location>
</feature>
<dbReference type="RefSeq" id="WP_071488595.1">
    <property type="nucleotide sequence ID" value="NZ_CP089519.1"/>
</dbReference>
<keyword evidence="1" id="KW-0732">Signal</keyword>
<sequence length="206" mass="21539">MKTILIRLVACVCLSHVLQAQAASTVELNVSGRITPSACAPSLSDGGVYDLGKIAAKDLNSDRPTLLPATSLQLAITCEAMTLLALEPRDNRLGSSYNDSPNSFGLGLTGNNAKLGFLLLTLDTVLADGVEMIPIGSTASSSWSPTSILSHHFLTAFAPKDVFAPAPVQQLTAQLHVAPALAPANTLPLSEEVPFEGSVTLTIKYL</sequence>
<dbReference type="AlphaFoldDB" id="A0A1H0V491"/>
<dbReference type="EMBL" id="MDGK01000015">
    <property type="protein sequence ID" value="OIN11288.1"/>
    <property type="molecule type" value="Genomic_DNA"/>
</dbReference>
<evidence type="ECO:0000313" key="4">
    <source>
        <dbReference type="Proteomes" id="UP000181686"/>
    </source>
</evidence>
<accession>A0A1H0V491</accession>
<evidence type="ECO:0000256" key="1">
    <source>
        <dbReference type="SAM" id="SignalP"/>
    </source>
</evidence>
<dbReference type="Proteomes" id="UP000182654">
    <property type="component" value="Chromosome I"/>
</dbReference>
<proteinExistence type="predicted"/>
<dbReference type="Proteomes" id="UP000181686">
    <property type="component" value="Unassembled WGS sequence"/>
</dbReference>
<evidence type="ECO:0000313" key="2">
    <source>
        <dbReference type="EMBL" id="OIN11288.1"/>
    </source>
</evidence>
<reference evidence="3 5" key="2">
    <citation type="submission" date="2016-10" db="EMBL/GenBank/DDBJ databases">
        <authorList>
            <person name="Varghese N."/>
            <person name="Submissions S."/>
        </authorList>
    </citation>
    <scope>NUCLEOTIDE SEQUENCE [LARGE SCALE GENOMIC DNA]</scope>
    <source>
        <strain evidence="3 5">BS2774</strain>
    </source>
</reference>
<name>A0A1H0V491_9PSED</name>
<organism evidence="2 4">
    <name type="scientific">Pseudomonas extremorientalis</name>
    <dbReference type="NCBI Taxonomy" id="169669"/>
    <lineage>
        <taxon>Bacteria</taxon>
        <taxon>Pseudomonadati</taxon>
        <taxon>Pseudomonadota</taxon>
        <taxon>Gammaproteobacteria</taxon>
        <taxon>Pseudomonadales</taxon>
        <taxon>Pseudomonadaceae</taxon>
        <taxon>Pseudomonas</taxon>
    </lineage>
</organism>
<evidence type="ECO:0000313" key="3">
    <source>
        <dbReference type="EMBL" id="SDP73201.1"/>
    </source>
</evidence>
<dbReference type="EMBL" id="LT629708">
    <property type="protein sequence ID" value="SDP73201.1"/>
    <property type="molecule type" value="Genomic_DNA"/>
</dbReference>